<evidence type="ECO:0000256" key="10">
    <source>
        <dbReference type="HAMAP-Rule" id="MF_00019"/>
    </source>
</evidence>
<keyword evidence="6 10" id="KW-0594">Phospholipid biosynthesis</keyword>
<name>A0A0K0XW83_9GAMM</name>
<protein>
    <recommendedName>
        <fullName evidence="8 10">Phosphate acyltransferase</fullName>
        <ecNumber evidence="8 10">2.3.1.274</ecNumber>
    </recommendedName>
    <alternativeName>
        <fullName evidence="10">Acyl-ACP phosphotransacylase</fullName>
    </alternativeName>
    <alternativeName>
        <fullName evidence="10">Acyl-[acyl-carrier-protein]--phosphate acyltransferase</fullName>
    </alternativeName>
    <alternativeName>
        <fullName evidence="10">Phosphate-acyl-ACP acyltransferase</fullName>
    </alternativeName>
</protein>
<proteinExistence type="inferred from homology"/>
<dbReference type="NCBIfam" id="TIGR00182">
    <property type="entry name" value="plsX"/>
    <property type="match status" value="1"/>
</dbReference>
<evidence type="ECO:0000256" key="6">
    <source>
        <dbReference type="ARBA" id="ARBA00023209"/>
    </source>
</evidence>
<dbReference type="Pfam" id="PF02504">
    <property type="entry name" value="FA_synthesis"/>
    <property type="match status" value="1"/>
</dbReference>
<gene>
    <name evidence="10" type="primary">plsX</name>
    <name evidence="11" type="ORF">WM2015_1568</name>
</gene>
<keyword evidence="11" id="KW-0012">Acyltransferase</keyword>
<dbReference type="PANTHER" id="PTHR30100">
    <property type="entry name" value="FATTY ACID/PHOSPHOLIPID SYNTHESIS PROTEIN PLSX"/>
    <property type="match status" value="1"/>
</dbReference>
<dbReference type="SUPFAM" id="SSF53659">
    <property type="entry name" value="Isocitrate/Isopropylmalate dehydrogenase-like"/>
    <property type="match status" value="1"/>
</dbReference>
<dbReference type="GO" id="GO:0005737">
    <property type="term" value="C:cytoplasm"/>
    <property type="evidence" value="ECO:0007669"/>
    <property type="project" value="UniProtKB-SubCell"/>
</dbReference>
<dbReference type="GO" id="GO:0043811">
    <property type="term" value="F:phosphate:acyl-[acyl carrier protein] acyltransferase activity"/>
    <property type="evidence" value="ECO:0007669"/>
    <property type="project" value="UniProtKB-UniRule"/>
</dbReference>
<keyword evidence="5 10" id="KW-0443">Lipid metabolism</keyword>
<dbReference type="PIRSF" id="PIRSF002465">
    <property type="entry name" value="Phsphlp_syn_PlsX"/>
    <property type="match status" value="1"/>
</dbReference>
<keyword evidence="2 10" id="KW-0963">Cytoplasm</keyword>
<dbReference type="InterPro" id="IPR003664">
    <property type="entry name" value="FA_synthesis"/>
</dbReference>
<reference evidence="11 12" key="1">
    <citation type="submission" date="2015-07" db="EMBL/GenBank/DDBJ databases">
        <authorList>
            <person name="Noorani M."/>
        </authorList>
    </citation>
    <scope>NUCLEOTIDE SEQUENCE [LARGE SCALE GENOMIC DNA]</scope>
    <source>
        <strain evidence="11 12">KCTC 42284</strain>
    </source>
</reference>
<dbReference type="STRING" id="1579979.WM2015_1568"/>
<dbReference type="PANTHER" id="PTHR30100:SF1">
    <property type="entry name" value="PHOSPHATE ACYLTRANSFERASE"/>
    <property type="match status" value="1"/>
</dbReference>
<comment type="similarity">
    <text evidence="10">Belongs to the PlsX family.</text>
</comment>
<comment type="catalytic activity">
    <reaction evidence="1 10">
        <text>a fatty acyl-[ACP] + phosphate = an acyl phosphate + holo-[ACP]</text>
        <dbReference type="Rhea" id="RHEA:42292"/>
        <dbReference type="Rhea" id="RHEA-COMP:9685"/>
        <dbReference type="Rhea" id="RHEA-COMP:14125"/>
        <dbReference type="ChEBI" id="CHEBI:43474"/>
        <dbReference type="ChEBI" id="CHEBI:59918"/>
        <dbReference type="ChEBI" id="CHEBI:64479"/>
        <dbReference type="ChEBI" id="CHEBI:138651"/>
        <dbReference type="EC" id="2.3.1.274"/>
    </reaction>
</comment>
<comment type="pathway">
    <text evidence="10">Lipid metabolism; phospholipid metabolism.</text>
</comment>
<evidence type="ECO:0000313" key="11">
    <source>
        <dbReference type="EMBL" id="AKS41938.1"/>
    </source>
</evidence>
<dbReference type="InterPro" id="IPR012281">
    <property type="entry name" value="Phospholipid_synth_PlsX-like"/>
</dbReference>
<keyword evidence="3 10" id="KW-0444">Lipid biosynthesis</keyword>
<evidence type="ECO:0000313" key="12">
    <source>
        <dbReference type="Proteomes" id="UP000066624"/>
    </source>
</evidence>
<dbReference type="KEGG" id="wma:WM2015_1568"/>
<organism evidence="11 12">
    <name type="scientific">Wenzhouxiangella marina</name>
    <dbReference type="NCBI Taxonomy" id="1579979"/>
    <lineage>
        <taxon>Bacteria</taxon>
        <taxon>Pseudomonadati</taxon>
        <taxon>Pseudomonadota</taxon>
        <taxon>Gammaproteobacteria</taxon>
        <taxon>Chromatiales</taxon>
        <taxon>Wenzhouxiangellaceae</taxon>
        <taxon>Wenzhouxiangella</taxon>
    </lineage>
</organism>
<accession>A0A0K0XW83</accession>
<evidence type="ECO:0000256" key="4">
    <source>
        <dbReference type="ARBA" id="ARBA00022679"/>
    </source>
</evidence>
<comment type="subunit">
    <text evidence="9 10">Homodimer. Probably interacts with PlsY.</text>
</comment>
<dbReference type="AlphaFoldDB" id="A0A0K0XW83"/>
<dbReference type="PATRIC" id="fig|1579979.3.peg.1608"/>
<dbReference type="HAMAP" id="MF_00019">
    <property type="entry name" value="PlsX"/>
    <property type="match status" value="1"/>
</dbReference>
<comment type="subcellular location">
    <subcellularLocation>
        <location evidence="10">Cytoplasm</location>
    </subcellularLocation>
    <text evidence="10">Associated with the membrane possibly through PlsY.</text>
</comment>
<evidence type="ECO:0000256" key="9">
    <source>
        <dbReference type="ARBA" id="ARBA00046608"/>
    </source>
</evidence>
<dbReference type="EMBL" id="CP012154">
    <property type="protein sequence ID" value="AKS41938.1"/>
    <property type="molecule type" value="Genomic_DNA"/>
</dbReference>
<evidence type="ECO:0000256" key="1">
    <source>
        <dbReference type="ARBA" id="ARBA00001232"/>
    </source>
</evidence>
<evidence type="ECO:0000256" key="2">
    <source>
        <dbReference type="ARBA" id="ARBA00022490"/>
    </source>
</evidence>
<dbReference type="Proteomes" id="UP000066624">
    <property type="component" value="Chromosome"/>
</dbReference>
<dbReference type="GO" id="GO:0006633">
    <property type="term" value="P:fatty acid biosynthetic process"/>
    <property type="evidence" value="ECO:0007669"/>
    <property type="project" value="UniProtKB-UniRule"/>
</dbReference>
<dbReference type="Gene3D" id="3.40.718.10">
    <property type="entry name" value="Isopropylmalate Dehydrogenase"/>
    <property type="match status" value="1"/>
</dbReference>
<sequence length="323" mass="34440">MGGDGAPDVVIDATRQVLSDRHDLEIVLVGPEDRLLPALAGGAGGKLPDRLTIHHAEHVLAADVSAAAAIRRGRGSSLWQAIDLAEQGRVDAVVSGGSTGALMALSRQKIGMLPGIERPALMAALPSRQQQLVWMLDLGANINVDAPRLLEFAQLGAVAVKVIENRAPRIGLLNIGSEPGKGPDVIREAARLIEAQETLDYAGFVEADQVFAGAVDLVVCDGFSGNILLKGAEGAIRLLFERMREEFQGTLGGMVARRGMKRLHDRLDPARHNGAPMLGVRKTVIKSHGSACSRGFARAISLAALEVERDLINRLDEQLWASY</sequence>
<keyword evidence="12" id="KW-1185">Reference proteome</keyword>
<dbReference type="GO" id="GO:0008654">
    <property type="term" value="P:phospholipid biosynthetic process"/>
    <property type="evidence" value="ECO:0007669"/>
    <property type="project" value="UniProtKB-KW"/>
</dbReference>
<evidence type="ECO:0000256" key="8">
    <source>
        <dbReference type="ARBA" id="ARBA00024069"/>
    </source>
</evidence>
<evidence type="ECO:0000256" key="7">
    <source>
        <dbReference type="ARBA" id="ARBA00023264"/>
    </source>
</evidence>
<keyword evidence="4 10" id="KW-0808">Transferase</keyword>
<keyword evidence="7 10" id="KW-1208">Phospholipid metabolism</keyword>
<comment type="function">
    <text evidence="10">Catalyzes the reversible formation of acyl-phosphate (acyl-PO(4)) from acyl-[acyl-carrier-protein] (acyl-ACP). This enzyme utilizes acyl-ACP as fatty acyl donor, but not acyl-CoA.</text>
</comment>
<evidence type="ECO:0000256" key="3">
    <source>
        <dbReference type="ARBA" id="ARBA00022516"/>
    </source>
</evidence>
<evidence type="ECO:0000256" key="5">
    <source>
        <dbReference type="ARBA" id="ARBA00023098"/>
    </source>
</evidence>
<dbReference type="EC" id="2.3.1.274" evidence="8 10"/>
<dbReference type="UniPathway" id="UPA00085"/>